<accession>A0A4Q0P158</accession>
<dbReference type="RefSeq" id="WP_128759584.1">
    <property type="nucleotide sequence ID" value="NZ_QOVI01000001.1"/>
</dbReference>
<dbReference type="AlphaFoldDB" id="A0A4Q0P158"/>
<dbReference type="PANTHER" id="PTHR30399:SF1">
    <property type="entry name" value="UTP PYROPHOSPHATASE"/>
    <property type="match status" value="1"/>
</dbReference>
<comment type="caution">
    <text evidence="2">The sequence shown here is derived from an EMBL/GenBank/DDBJ whole genome shotgun (WGS) entry which is preliminary data.</text>
</comment>
<proteinExistence type="predicted"/>
<evidence type="ECO:0000259" key="1">
    <source>
        <dbReference type="Pfam" id="PF01863"/>
    </source>
</evidence>
<dbReference type="Gene3D" id="3.30.2010.10">
    <property type="entry name" value="Metalloproteases ('zincins'), catalytic domain"/>
    <property type="match status" value="1"/>
</dbReference>
<protein>
    <recommendedName>
        <fullName evidence="1">YgjP-like metallopeptidase domain-containing protein</fullName>
    </recommendedName>
</protein>
<reference evidence="2 3" key="1">
    <citation type="submission" date="2018-07" db="EMBL/GenBank/DDBJ databases">
        <title>Leeuwenhoekiella genomics.</title>
        <authorList>
            <person name="Tahon G."/>
            <person name="Willems A."/>
        </authorList>
    </citation>
    <scope>NUCLEOTIDE SEQUENCE [LARGE SCALE GENOMIC DNA]</scope>
    <source>
        <strain evidence="2 3">R-50232</strain>
    </source>
</reference>
<name>A0A4Q0P158_9FLAO</name>
<dbReference type="Proteomes" id="UP000289821">
    <property type="component" value="Unassembled WGS sequence"/>
</dbReference>
<organism evidence="2 3">
    <name type="scientific">Leeuwenhoekiella aestuarii</name>
    <dbReference type="NCBI Taxonomy" id="2249426"/>
    <lineage>
        <taxon>Bacteria</taxon>
        <taxon>Pseudomonadati</taxon>
        <taxon>Bacteroidota</taxon>
        <taxon>Flavobacteriia</taxon>
        <taxon>Flavobacteriales</taxon>
        <taxon>Flavobacteriaceae</taxon>
        <taxon>Leeuwenhoekiella</taxon>
    </lineage>
</organism>
<dbReference type="EMBL" id="QOVI01000001">
    <property type="protein sequence ID" value="RXG17989.1"/>
    <property type="molecule type" value="Genomic_DNA"/>
</dbReference>
<dbReference type="Pfam" id="PF01863">
    <property type="entry name" value="YgjP-like"/>
    <property type="match status" value="1"/>
</dbReference>
<evidence type="ECO:0000313" key="3">
    <source>
        <dbReference type="Proteomes" id="UP000289821"/>
    </source>
</evidence>
<dbReference type="InterPro" id="IPR053136">
    <property type="entry name" value="UTP_pyrophosphatase-like"/>
</dbReference>
<evidence type="ECO:0000313" key="2">
    <source>
        <dbReference type="EMBL" id="RXG17989.1"/>
    </source>
</evidence>
<feature type="domain" description="YgjP-like metallopeptidase" evidence="1">
    <location>
        <begin position="21"/>
        <end position="230"/>
    </location>
</feature>
<dbReference type="CDD" id="cd07344">
    <property type="entry name" value="M48_yhfN_like"/>
    <property type="match status" value="1"/>
</dbReference>
<gene>
    <name evidence="2" type="ORF">DSM04_101175</name>
</gene>
<dbReference type="InterPro" id="IPR002725">
    <property type="entry name" value="YgjP-like_metallopeptidase"/>
</dbReference>
<dbReference type="PANTHER" id="PTHR30399">
    <property type="entry name" value="UNCHARACTERIZED PROTEIN YGJP"/>
    <property type="match status" value="1"/>
</dbReference>
<sequence length="233" mass="27579">MHKVNYGTKDIFYEVVRSKRKTLAIEVHPDSSVHIIAPEQSSIKDIEKKVAKRANWITKQQNYFDQFLPRTPEREYVSGETHYYLGKSYLLKIGLGDINEVKLKSGQLQVTCKESYAPEKVKKLLAHWYYKHAEKKFQMLAQQAFEKFKEYDFDKPQLEIRRMAKRWGSCNTIDKITINPELIKAPAKCIEYVLVHEMCHLVIANHNKSFYSILTSIMPTWKKWKMELERKMT</sequence>
<keyword evidence="3" id="KW-1185">Reference proteome</keyword>